<keyword evidence="5 10" id="KW-0812">Transmembrane</keyword>
<evidence type="ECO:0000313" key="12">
    <source>
        <dbReference type="Proteomes" id="UP000017836"/>
    </source>
</evidence>
<proteinExistence type="inferred from homology"/>
<comment type="similarity">
    <text evidence="2 10">Belongs to the ATG9 family.</text>
</comment>
<protein>
    <recommendedName>
        <fullName evidence="3 10">Autophagy-related protein 9</fullName>
    </recommendedName>
</protein>
<comment type="subcellular location">
    <subcellularLocation>
        <location evidence="1 10">Preautophagosomal structure membrane</location>
        <topology evidence="1 10">Multi-pass membrane protein</topology>
    </subcellularLocation>
</comment>
<evidence type="ECO:0000256" key="6">
    <source>
        <dbReference type="ARBA" id="ARBA00022989"/>
    </source>
</evidence>
<dbReference type="GO" id="GO:0009408">
    <property type="term" value="P:response to heat"/>
    <property type="evidence" value="ECO:0007669"/>
    <property type="project" value="EnsemblPlants"/>
</dbReference>
<dbReference type="Proteomes" id="UP000017836">
    <property type="component" value="Unassembled WGS sequence"/>
</dbReference>
<gene>
    <name evidence="11" type="ORF">AMTR_s00009p00170950</name>
</gene>
<dbReference type="Pfam" id="PF04109">
    <property type="entry name" value="ATG9"/>
    <property type="match status" value="1"/>
</dbReference>
<evidence type="ECO:0000256" key="3">
    <source>
        <dbReference type="ARBA" id="ARBA00018074"/>
    </source>
</evidence>
<dbReference type="AlphaFoldDB" id="W1NHD7"/>
<dbReference type="OrthoDB" id="2020634at2759"/>
<dbReference type="InterPro" id="IPR007241">
    <property type="entry name" value="Autophagy-rel_prot_9"/>
</dbReference>
<evidence type="ECO:0000256" key="4">
    <source>
        <dbReference type="ARBA" id="ARBA00022448"/>
    </source>
</evidence>
<name>W1NHD7_AMBTC</name>
<evidence type="ECO:0000256" key="5">
    <source>
        <dbReference type="ARBA" id="ARBA00022692"/>
    </source>
</evidence>
<dbReference type="GO" id="GO:0034497">
    <property type="term" value="P:protein localization to phagophore assembly site"/>
    <property type="evidence" value="ECO:0000318"/>
    <property type="project" value="GO_Central"/>
</dbReference>
<evidence type="ECO:0000256" key="2">
    <source>
        <dbReference type="ARBA" id="ARBA00006185"/>
    </source>
</evidence>
<dbReference type="GO" id="GO:0005776">
    <property type="term" value="C:autophagosome"/>
    <property type="evidence" value="ECO:0000318"/>
    <property type="project" value="GO_Central"/>
</dbReference>
<dbReference type="GO" id="GO:0000407">
    <property type="term" value="C:phagophore assembly site"/>
    <property type="evidence" value="ECO:0000318"/>
    <property type="project" value="GO_Central"/>
</dbReference>
<accession>W1NHD7</accession>
<dbReference type="PANTHER" id="PTHR13038">
    <property type="entry name" value="APG9 AUTOPHAGY 9"/>
    <property type="match status" value="1"/>
</dbReference>
<dbReference type="GO" id="GO:0006869">
    <property type="term" value="P:lipid transport"/>
    <property type="evidence" value="ECO:0007669"/>
    <property type="project" value="UniProtKB-KW"/>
</dbReference>
<keyword evidence="12" id="KW-1185">Reference proteome</keyword>
<dbReference type="STRING" id="13333.W1NHD7"/>
<organism evidence="11 12">
    <name type="scientific">Amborella trichopoda</name>
    <dbReference type="NCBI Taxonomy" id="13333"/>
    <lineage>
        <taxon>Eukaryota</taxon>
        <taxon>Viridiplantae</taxon>
        <taxon>Streptophyta</taxon>
        <taxon>Embryophyta</taxon>
        <taxon>Tracheophyta</taxon>
        <taxon>Spermatophyta</taxon>
        <taxon>Magnoliopsida</taxon>
        <taxon>Amborellales</taxon>
        <taxon>Amborellaceae</taxon>
        <taxon>Amborella</taxon>
    </lineage>
</organism>
<dbReference type="GO" id="GO:0000423">
    <property type="term" value="P:mitophagy"/>
    <property type="evidence" value="ECO:0000318"/>
    <property type="project" value="GO_Central"/>
</dbReference>
<feature type="transmembrane region" description="Helical" evidence="10">
    <location>
        <begin position="403"/>
        <end position="424"/>
    </location>
</feature>
<dbReference type="HOGENOM" id="CLU_330511_0_0_1"/>
<keyword evidence="7 10" id="KW-0072">Autophagy</keyword>
<comment type="function">
    <text evidence="10">Phospholipid scramblase involved in autophagy. Cycles between the preautophagosomal structure/phagophore assembly site (PAS) and the cytoplasmic vesicle pool and supplies membrane for the growing autophagosome. Lipid scramblase activity plays a key role in preautophagosomal structure/phagophore assembly by distributing the phospholipids that arrive through ATG2 from the cytoplasmic to the luminal leaflet of the bilayer, thereby driving autophagosomal membrane expansion.</text>
</comment>
<evidence type="ECO:0000256" key="10">
    <source>
        <dbReference type="RuleBase" id="RU364027"/>
    </source>
</evidence>
<evidence type="ECO:0000313" key="11">
    <source>
        <dbReference type="EMBL" id="ERM94913.1"/>
    </source>
</evidence>
<feature type="transmembrane region" description="Helical" evidence="10">
    <location>
        <begin position="439"/>
        <end position="457"/>
    </location>
</feature>
<keyword evidence="8 10" id="KW-0445">Lipid transport</keyword>
<feature type="transmembrane region" description="Helical" evidence="10">
    <location>
        <begin position="155"/>
        <end position="176"/>
    </location>
</feature>
<feature type="transmembrane region" description="Helical" evidence="10">
    <location>
        <begin position="318"/>
        <end position="342"/>
    </location>
</feature>
<sequence>MSGEQKGANYFGRFKWRRHGESSMTERLLHDVPPEIELSDYQRLSDADSESPSGLLNGESLKAEPIADLDLFFERLYNYYCEKGLWCIITKWIVELLSVGFTIFFSGFFLLYVDWHSLSKVKCGIEAVQSGKQQCDLFNEALFKHPLVPFTFSRAIIVGYLGISSIYWVFCFLRFFAQLRNTLEIRDFYYKSLKVTDNEIQTTPWAVILDKVVELQSSQQLCVVKDLSAHDMVMRIMRKENYLIGMLNKGVLALPIPSWIPGAGPLVKSQGNGGDNYMILTEIFEWSLNCCILQSMFDRNFTIRRDFISNPDSLKKRLMVVGLGIFLISPFLIIFMLVKFFLRHAEEFYKHPRTVSTRTWSNLSKWILREYNEVDHLFKHRINAGFEQSAEYIKQFPSPIVSLIAKFVSFVAGGFAAVLIIVALLDESLLEAHVYGRNLFWFTVFFGSVTAISRSLVADEYQVFDPEGAMSLVSQHTHYMPKKWRGKEYTDKVRGEFEALYQYIMKKLLEDMVSIFLTPYLLIFLVPKCVDDILKFISDFTVDVEGVGHVCSFTLFDFEKHGNSKYGSPFHAPREWRSSQGKMEKSFLSFKSSYPSWVPSPQGNQLLSTLEDFRHQMIETQIQALHLSLHGRPSITFSRIHGGVPWESNLRRWALPMSGLPLPMGHMTSPWMMAIDQRDHHCLLDYYYKSRSTSSCAMKEPKYTPPPETSDLPNETRLHIGMPYDHIHHEMGHNEKWGFSSEDRVESHMAASTSTAFRDSMLRQQETSQLGIHGETPWWARPCRKYSGAENSFLEPLSFVDHGISTQCDNISVRSEDEVQNVGSPLRRLRAYPGFRAHDSFLDPPSFTGRGISNQCHNLSAMREEEFQNVGSPPKMSRIQTDVRVHNSFHDSSSILDMSMSISHNGLLGRRGEGVEDGQLRFGSSNEVGRAYYAQDEREKFARSHLPYNNVYRDAEYEREREDGPHSFKNVYGRSLDEREKDGAFHLPFNDIYSNRTEERERNEGFHLPFKDVYRNPLDISEVRSKDSMEDGLC</sequence>
<keyword evidence="9 10" id="KW-0472">Membrane</keyword>
<evidence type="ECO:0000256" key="8">
    <source>
        <dbReference type="ARBA" id="ARBA00023055"/>
    </source>
</evidence>
<keyword evidence="6 10" id="KW-1133">Transmembrane helix</keyword>
<feature type="transmembrane region" description="Helical" evidence="10">
    <location>
        <begin position="242"/>
        <end position="260"/>
    </location>
</feature>
<keyword evidence="4 10" id="KW-0813">Transport</keyword>
<dbReference type="Gramene" id="ERM94913">
    <property type="protein sequence ID" value="ERM94913"/>
    <property type="gene ID" value="AMTR_s00009p00170950"/>
</dbReference>
<feature type="transmembrane region" description="Helical" evidence="10">
    <location>
        <begin position="92"/>
        <end position="112"/>
    </location>
</feature>
<dbReference type="EMBL" id="KI397501">
    <property type="protein sequence ID" value="ERM94913.1"/>
    <property type="molecule type" value="Genomic_DNA"/>
</dbReference>
<dbReference type="GO" id="GO:0034045">
    <property type="term" value="C:phagophore assembly site membrane"/>
    <property type="evidence" value="ECO:0007669"/>
    <property type="project" value="UniProtKB-SubCell"/>
</dbReference>
<dbReference type="GO" id="GO:0061709">
    <property type="term" value="P:reticulophagy"/>
    <property type="evidence" value="ECO:0000318"/>
    <property type="project" value="GO_Central"/>
</dbReference>
<dbReference type="PANTHER" id="PTHR13038:SF10">
    <property type="entry name" value="AUTOPHAGY-RELATED PROTEIN 9"/>
    <property type="match status" value="1"/>
</dbReference>
<evidence type="ECO:0000256" key="1">
    <source>
        <dbReference type="ARBA" id="ARBA00004511"/>
    </source>
</evidence>
<evidence type="ECO:0000256" key="7">
    <source>
        <dbReference type="ARBA" id="ARBA00023006"/>
    </source>
</evidence>
<dbReference type="GO" id="GO:0050832">
    <property type="term" value="P:defense response to fungus"/>
    <property type="evidence" value="ECO:0007669"/>
    <property type="project" value="EnsemblPlants"/>
</dbReference>
<dbReference type="eggNOG" id="KOG2173">
    <property type="taxonomic scope" value="Eukaryota"/>
</dbReference>
<reference evidence="12" key="1">
    <citation type="journal article" date="2013" name="Science">
        <title>The Amborella genome and the evolution of flowering plants.</title>
        <authorList>
            <consortium name="Amborella Genome Project"/>
        </authorList>
    </citation>
    <scope>NUCLEOTIDE SEQUENCE [LARGE SCALE GENOMIC DNA]</scope>
</reference>
<dbReference type="GO" id="GO:0034727">
    <property type="term" value="P:piecemeal microautophagy of the nucleus"/>
    <property type="evidence" value="ECO:0000318"/>
    <property type="project" value="GO_Central"/>
</dbReference>
<evidence type="ECO:0000256" key="9">
    <source>
        <dbReference type="ARBA" id="ARBA00023136"/>
    </source>
</evidence>